<proteinExistence type="predicted"/>
<organism evidence="2 3">
    <name type="scientific">Bacteroides ovatus</name>
    <dbReference type="NCBI Taxonomy" id="28116"/>
    <lineage>
        <taxon>Bacteria</taxon>
        <taxon>Pseudomonadati</taxon>
        <taxon>Bacteroidota</taxon>
        <taxon>Bacteroidia</taxon>
        <taxon>Bacteroidales</taxon>
        <taxon>Bacteroidaceae</taxon>
        <taxon>Bacteroides</taxon>
    </lineage>
</organism>
<accession>A0A5M5D350</accession>
<dbReference type="EMBL" id="VWKB01000041">
    <property type="protein sequence ID" value="KAA4090902.1"/>
    <property type="molecule type" value="Genomic_DNA"/>
</dbReference>
<reference evidence="2 3" key="1">
    <citation type="journal article" date="2019" name="Nat. Med.">
        <title>A library of human gut bacterial isolates paired with longitudinal multiomics data enables mechanistic microbiome research.</title>
        <authorList>
            <person name="Poyet M."/>
            <person name="Groussin M."/>
            <person name="Gibbons S.M."/>
            <person name="Avila-Pacheco J."/>
            <person name="Jiang X."/>
            <person name="Kearney S.M."/>
            <person name="Perrotta A.R."/>
            <person name="Berdy B."/>
            <person name="Zhao S."/>
            <person name="Lieberman T.D."/>
            <person name="Swanson P.K."/>
            <person name="Smith M."/>
            <person name="Roesemann S."/>
            <person name="Alexander J.E."/>
            <person name="Rich S.A."/>
            <person name="Livny J."/>
            <person name="Vlamakis H."/>
            <person name="Clish C."/>
            <person name="Bullock K."/>
            <person name="Deik A."/>
            <person name="Scott J."/>
            <person name="Pierce K.A."/>
            <person name="Xavier R.J."/>
            <person name="Alm E.J."/>
        </authorList>
    </citation>
    <scope>NUCLEOTIDE SEQUENCE [LARGE SCALE GENOMIC DNA]</scope>
    <source>
        <strain evidence="2 3">BIOML-A134</strain>
    </source>
</reference>
<protein>
    <submittedName>
        <fullName evidence="2">Helix-turn-helix domain-containing protein</fullName>
    </submittedName>
</protein>
<dbReference type="InterPro" id="IPR009061">
    <property type="entry name" value="DNA-bd_dom_put_sf"/>
</dbReference>
<dbReference type="Pfam" id="PF12728">
    <property type="entry name" value="HTH_17"/>
    <property type="match status" value="1"/>
</dbReference>
<dbReference type="Gene3D" id="3.90.105.50">
    <property type="match status" value="1"/>
</dbReference>
<dbReference type="NCBIfam" id="TIGR01764">
    <property type="entry name" value="excise"/>
    <property type="match status" value="1"/>
</dbReference>
<sequence>MGTSNIEISILKKRLELLEMKIGELNSINPEILNERLAKIEERLYVVKEMLTTEEASKYLGISQSQIYKLTMNMQIPHFKPKGKTIYFNRQELLRWMRKNHVVPAKQKK</sequence>
<dbReference type="SUPFAM" id="SSF46955">
    <property type="entry name" value="Putative DNA-binding domain"/>
    <property type="match status" value="1"/>
</dbReference>
<keyword evidence="3" id="KW-1185">Reference proteome</keyword>
<dbReference type="InterPro" id="IPR010093">
    <property type="entry name" value="SinI_DNA-bd"/>
</dbReference>
<feature type="domain" description="Helix-turn-helix" evidence="1">
    <location>
        <begin position="50"/>
        <end position="100"/>
    </location>
</feature>
<dbReference type="InterPro" id="IPR041657">
    <property type="entry name" value="HTH_17"/>
</dbReference>
<evidence type="ECO:0000259" key="1">
    <source>
        <dbReference type="Pfam" id="PF12728"/>
    </source>
</evidence>
<dbReference type="GO" id="GO:0003677">
    <property type="term" value="F:DNA binding"/>
    <property type="evidence" value="ECO:0007669"/>
    <property type="project" value="InterPro"/>
</dbReference>
<evidence type="ECO:0000313" key="3">
    <source>
        <dbReference type="Proteomes" id="UP000473905"/>
    </source>
</evidence>
<name>A0A5M5D350_BACOV</name>
<gene>
    <name evidence="2" type="ORF">F3D66_24245</name>
</gene>
<dbReference type="AlphaFoldDB" id="A0A5M5D350"/>
<evidence type="ECO:0000313" key="2">
    <source>
        <dbReference type="EMBL" id="KAA4090902.1"/>
    </source>
</evidence>
<dbReference type="InterPro" id="IPR038148">
    <property type="entry name" value="Tn1545/Tn916_Xis"/>
</dbReference>
<comment type="caution">
    <text evidence="2">The sequence shown here is derived from an EMBL/GenBank/DDBJ whole genome shotgun (WGS) entry which is preliminary data.</text>
</comment>
<dbReference type="Proteomes" id="UP000473905">
    <property type="component" value="Unassembled WGS sequence"/>
</dbReference>